<reference evidence="2" key="1">
    <citation type="submission" date="2013-07" db="EMBL/GenBank/DDBJ databases">
        <title>Sub-species coevolution in mutualistic symbiosis.</title>
        <authorList>
            <person name="Murfin K."/>
            <person name="Klassen J."/>
            <person name="Lee M."/>
            <person name="Forst S."/>
            <person name="Stock P."/>
            <person name="Goodrich-Blair H."/>
        </authorList>
    </citation>
    <scope>NUCLEOTIDE SEQUENCE [LARGE SCALE GENOMIC DNA]</scope>
    <source>
        <strain evidence="2">Intermedium</strain>
    </source>
</reference>
<proteinExistence type="predicted"/>
<evidence type="ECO:0008006" key="4">
    <source>
        <dbReference type="Google" id="ProtNLM"/>
    </source>
</evidence>
<dbReference type="PROSITE" id="PS51257">
    <property type="entry name" value="PROKAR_LIPOPROTEIN"/>
    <property type="match status" value="1"/>
</dbReference>
<sequence>MVKKSLLSFLGVMLLACSSMLFAAYTDVFETKTYHITINVLCPEGNVSCDNVIYTGVRKKDNASITLKGTTLNKNCNTGTCDFYGYEFKNKDVTYTIYQYGSLEISKKGEVIFSEDRISKE</sequence>
<name>A0A077QBK1_XENBV</name>
<dbReference type="RefSeq" id="WP_051874745.1">
    <property type="nucleotide sequence ID" value="NZ_CAWLWA010000001.1"/>
</dbReference>
<evidence type="ECO:0000256" key="1">
    <source>
        <dbReference type="SAM" id="SignalP"/>
    </source>
</evidence>
<dbReference type="HOGENOM" id="CLU_164701_0_0_6"/>
<evidence type="ECO:0000313" key="2">
    <source>
        <dbReference type="EMBL" id="CDH30729.1"/>
    </source>
</evidence>
<organism evidence="2 3">
    <name type="scientific">Xenorhabdus bovienii str. Intermedium</name>
    <dbReference type="NCBI Taxonomy" id="1379677"/>
    <lineage>
        <taxon>Bacteria</taxon>
        <taxon>Pseudomonadati</taxon>
        <taxon>Pseudomonadota</taxon>
        <taxon>Gammaproteobacteria</taxon>
        <taxon>Enterobacterales</taxon>
        <taxon>Morganellaceae</taxon>
        <taxon>Xenorhabdus</taxon>
    </lineage>
</organism>
<feature type="chain" id="PRO_5001722562" description="Lipoprotein" evidence="1">
    <location>
        <begin position="24"/>
        <end position="121"/>
    </location>
</feature>
<keyword evidence="1" id="KW-0732">Signal</keyword>
<dbReference type="Proteomes" id="UP000028480">
    <property type="component" value="Unassembled WGS sequence"/>
</dbReference>
<dbReference type="AlphaFoldDB" id="A0A077QBK1"/>
<feature type="signal peptide" evidence="1">
    <location>
        <begin position="1"/>
        <end position="23"/>
    </location>
</feature>
<dbReference type="EMBL" id="CBTB010000001">
    <property type="protein sequence ID" value="CDH30729.1"/>
    <property type="molecule type" value="Genomic_DNA"/>
</dbReference>
<evidence type="ECO:0000313" key="3">
    <source>
        <dbReference type="Proteomes" id="UP000028480"/>
    </source>
</evidence>
<gene>
    <name evidence="2" type="ORF">XBI1_10002</name>
</gene>
<accession>A0A077QBK1</accession>
<comment type="caution">
    <text evidence="2">The sequence shown here is derived from an EMBL/GenBank/DDBJ whole genome shotgun (WGS) entry which is preliminary data.</text>
</comment>
<protein>
    <recommendedName>
        <fullName evidence="4">Lipoprotein</fullName>
    </recommendedName>
</protein>